<keyword evidence="1" id="KW-0812">Transmembrane</keyword>
<protein>
    <submittedName>
        <fullName evidence="2">Uncharacterized protein</fullName>
    </submittedName>
</protein>
<keyword evidence="3" id="KW-1185">Reference proteome</keyword>
<evidence type="ECO:0000256" key="1">
    <source>
        <dbReference type="SAM" id="Phobius"/>
    </source>
</evidence>
<name>A0A1H8YP77_9PSEU</name>
<keyword evidence="1" id="KW-1133">Transmembrane helix</keyword>
<dbReference type="RefSeq" id="WP_091628994.1">
    <property type="nucleotide sequence ID" value="NZ_FOEF01000034.1"/>
</dbReference>
<gene>
    <name evidence="2" type="ORF">SAMN04489732_13442</name>
</gene>
<feature type="transmembrane region" description="Helical" evidence="1">
    <location>
        <begin position="43"/>
        <end position="64"/>
    </location>
</feature>
<sequence length="109" mass="11570">MTIHFFVHTAAEFLADEAKNPFNGVVPNFNLFGVPFTQAWQKVLAAVWGISFVVVAFGAVRAVIELQHAKKGGMQSSVLEHTESAKRSGLALGALAALGIIFGAVVALF</sequence>
<accession>A0A1H8YP77</accession>
<feature type="transmembrane region" description="Helical" evidence="1">
    <location>
        <begin position="89"/>
        <end position="108"/>
    </location>
</feature>
<dbReference type="Proteomes" id="UP000198582">
    <property type="component" value="Unassembled WGS sequence"/>
</dbReference>
<evidence type="ECO:0000313" key="2">
    <source>
        <dbReference type="EMBL" id="SEP53987.1"/>
    </source>
</evidence>
<dbReference type="AlphaFoldDB" id="A0A1H8YP77"/>
<evidence type="ECO:0000313" key="3">
    <source>
        <dbReference type="Proteomes" id="UP000198582"/>
    </source>
</evidence>
<dbReference type="STRING" id="394193.SAMN04489732_13442"/>
<organism evidence="2 3">
    <name type="scientific">Amycolatopsis saalfeldensis</name>
    <dbReference type="NCBI Taxonomy" id="394193"/>
    <lineage>
        <taxon>Bacteria</taxon>
        <taxon>Bacillati</taxon>
        <taxon>Actinomycetota</taxon>
        <taxon>Actinomycetes</taxon>
        <taxon>Pseudonocardiales</taxon>
        <taxon>Pseudonocardiaceae</taxon>
        <taxon>Amycolatopsis</taxon>
    </lineage>
</organism>
<reference evidence="2 3" key="1">
    <citation type="submission" date="2016-10" db="EMBL/GenBank/DDBJ databases">
        <authorList>
            <person name="de Groot N.N."/>
        </authorList>
    </citation>
    <scope>NUCLEOTIDE SEQUENCE [LARGE SCALE GENOMIC DNA]</scope>
    <source>
        <strain evidence="2 3">DSM 44993</strain>
    </source>
</reference>
<proteinExistence type="predicted"/>
<dbReference type="OrthoDB" id="4557964at2"/>
<keyword evidence="1" id="KW-0472">Membrane</keyword>
<dbReference type="EMBL" id="FOEF01000034">
    <property type="protein sequence ID" value="SEP53987.1"/>
    <property type="molecule type" value="Genomic_DNA"/>
</dbReference>